<gene>
    <name evidence="1" type="ORF">GCM10010971_12600</name>
</gene>
<dbReference type="Proteomes" id="UP000621859">
    <property type="component" value="Unassembled WGS sequence"/>
</dbReference>
<dbReference type="InterPro" id="IPR017946">
    <property type="entry name" value="PLC-like_Pdiesterase_TIM-brl"/>
</dbReference>
<name>A0ABQ2PJE2_9NEIS</name>
<proteinExistence type="predicted"/>
<dbReference type="Gene3D" id="3.20.20.190">
    <property type="entry name" value="Phosphatidylinositol (PI) phosphodiesterase"/>
    <property type="match status" value="1"/>
</dbReference>
<evidence type="ECO:0000313" key="2">
    <source>
        <dbReference type="Proteomes" id="UP000621859"/>
    </source>
</evidence>
<reference evidence="2" key="1">
    <citation type="journal article" date="2019" name="Int. J. Syst. Evol. Microbiol.">
        <title>The Global Catalogue of Microorganisms (GCM) 10K type strain sequencing project: providing services to taxonomists for standard genome sequencing and annotation.</title>
        <authorList>
            <consortium name="The Broad Institute Genomics Platform"/>
            <consortium name="The Broad Institute Genome Sequencing Center for Infectious Disease"/>
            <person name="Wu L."/>
            <person name="Ma J."/>
        </authorList>
    </citation>
    <scope>NUCLEOTIDE SEQUENCE [LARGE SCALE GENOMIC DNA]</scope>
    <source>
        <strain evidence="2">CGMCC 1.8860</strain>
    </source>
</reference>
<comment type="caution">
    <text evidence="1">The sequence shown here is derived from an EMBL/GenBank/DDBJ whole genome shotgun (WGS) entry which is preliminary data.</text>
</comment>
<accession>A0ABQ2PJE2</accession>
<dbReference type="RefSeq" id="WP_188690583.1">
    <property type="nucleotide sequence ID" value="NZ_BMLY01000002.1"/>
</dbReference>
<keyword evidence="2" id="KW-1185">Reference proteome</keyword>
<dbReference type="EMBL" id="BMLY01000002">
    <property type="protein sequence ID" value="GGP25441.1"/>
    <property type="molecule type" value="Genomic_DNA"/>
</dbReference>
<dbReference type="SUPFAM" id="SSF51695">
    <property type="entry name" value="PLC-like phosphodiesterases"/>
    <property type="match status" value="1"/>
</dbReference>
<evidence type="ECO:0008006" key="3">
    <source>
        <dbReference type="Google" id="ProtNLM"/>
    </source>
</evidence>
<organism evidence="1 2">
    <name type="scientific">Silvimonas amylolytica</name>
    <dbReference type="NCBI Taxonomy" id="449663"/>
    <lineage>
        <taxon>Bacteria</taxon>
        <taxon>Pseudomonadati</taxon>
        <taxon>Pseudomonadota</taxon>
        <taxon>Betaproteobacteria</taxon>
        <taxon>Neisseriales</taxon>
        <taxon>Chitinibacteraceae</taxon>
        <taxon>Silvimonas</taxon>
    </lineage>
</organism>
<evidence type="ECO:0000313" key="1">
    <source>
        <dbReference type="EMBL" id="GGP25441.1"/>
    </source>
</evidence>
<protein>
    <recommendedName>
        <fullName evidence="3">Phosphodiesterase</fullName>
    </recommendedName>
</protein>
<sequence length="207" mass="23794">MKILSHRGYWKSVEEKNTVTAFERSFSLGFGTETDVRDCAGTLVISHDMPTGNEQTFASFLDSVPDGRLTLALNVKADGMAATIHRMMKDYPDQDWFVFDMSIPDMKAYLDLGMPVFARISEVEREIPWVERVKGIWLDAFHGDWFDADCVEQFLVQGKEVCIVSPDLHRRDHLPMWAMLRRVAHHDRLTLCTDFPEDAQRFFGEAS</sequence>